<accession>A0AAW9K6F4</accession>
<feature type="region of interest" description="Disordered" evidence="1">
    <location>
        <begin position="342"/>
        <end position="375"/>
    </location>
</feature>
<dbReference type="Pfam" id="PF06030">
    <property type="entry name" value="WxLIP_PGBD"/>
    <property type="match status" value="1"/>
</dbReference>
<feature type="chain" id="PRO_5043925615" evidence="3">
    <location>
        <begin position="25"/>
        <end position="375"/>
    </location>
</feature>
<keyword evidence="2" id="KW-1133">Transmembrane helix</keyword>
<evidence type="ECO:0000256" key="1">
    <source>
        <dbReference type="SAM" id="MobiDB-lite"/>
    </source>
</evidence>
<proteinExistence type="predicted"/>
<reference evidence="6" key="1">
    <citation type="submission" date="2023-08" db="EMBL/GenBank/DDBJ databases">
        <title>Genomic characterization of piscicolin 126 produced by Carnobacterium maltaromaticum CM22 strain isolated from salmon (Salmo salar).</title>
        <authorList>
            <person name="Gonzalez-Gragera E."/>
            <person name="Garcia-Lopez J.D."/>
            <person name="Teso-Perez C."/>
            <person name="Gimenez-Hernandez I."/>
            <person name="Peralta-Sanchez J.M."/>
            <person name="Valdivia E."/>
            <person name="Montalban-Lopez M."/>
            <person name="Martin-Platero A.M."/>
            <person name="Banos A."/>
            <person name="Martinez-Bueno M."/>
        </authorList>
    </citation>
    <scope>NUCLEOTIDE SEQUENCE</scope>
    <source>
        <strain evidence="6">CM22</strain>
    </source>
</reference>
<feature type="transmembrane region" description="Helical" evidence="2">
    <location>
        <begin position="309"/>
        <end position="332"/>
    </location>
</feature>
<keyword evidence="2" id="KW-0812">Transmembrane</keyword>
<dbReference type="InterPro" id="IPR010317">
    <property type="entry name" value="WxLIP_PGBD"/>
</dbReference>
<evidence type="ECO:0000259" key="5">
    <source>
        <dbReference type="Pfam" id="PF11797"/>
    </source>
</evidence>
<dbReference type="Gene3D" id="2.60.40.1710">
    <property type="entry name" value="Subtilisin-like superfamily"/>
    <property type="match status" value="1"/>
</dbReference>
<evidence type="ECO:0000256" key="3">
    <source>
        <dbReference type="SAM" id="SignalP"/>
    </source>
</evidence>
<feature type="compositionally biased region" description="Basic residues" evidence="1">
    <location>
        <begin position="342"/>
        <end position="354"/>
    </location>
</feature>
<evidence type="ECO:0000256" key="2">
    <source>
        <dbReference type="SAM" id="Phobius"/>
    </source>
</evidence>
<protein>
    <submittedName>
        <fullName evidence="6">DUF916 and DUF3324 domain-containing protein</fullName>
    </submittedName>
</protein>
<dbReference type="InterPro" id="IPR021759">
    <property type="entry name" value="WxLIP_HBD"/>
</dbReference>
<evidence type="ECO:0000259" key="4">
    <source>
        <dbReference type="Pfam" id="PF06030"/>
    </source>
</evidence>
<dbReference type="RefSeq" id="WP_201734034.1">
    <property type="nucleotide sequence ID" value="NZ_CAJGUS010000044.1"/>
</dbReference>
<sequence length="375" mass="42096">MKKIIFIVAILMFGLGVSPTIGEAADAMAYSVKANIPENQINKASTYFDLKMEPNQKQEISLTISNSSDEEATIRVSPNVAMTNQNGVIDYSQAEAKHDSSLKNPISSIISKAQEVTLKPKETKDISFTLQMPEKEFDGLILGGFYISKKADANKAKDEEKDVQIKNEYSYVIGLQIRENTNEVKPVMELNEIQPTLLNYRTAVTANLQNTQATIINGLSVDAKVMKKGESTVLHETKKEELSMAPNSNFNFPVSWDNQSLDAGKYVMQVVAKAGDDEWEFEKEFEITAKESKSMNEEAVELEKSETNWLVIILSVVGGLLVLIIIVGYFIYRHNKKKAAAKRARLNKQRKRKKAQEMRKKQPMNSASRNEMKKG</sequence>
<comment type="caution">
    <text evidence="6">The sequence shown here is derived from an EMBL/GenBank/DDBJ whole genome shotgun (WGS) entry which is preliminary data.</text>
</comment>
<feature type="domain" description="WxL Interacting Protein peptidoglycan binding" evidence="4">
    <location>
        <begin position="30"/>
        <end position="148"/>
    </location>
</feature>
<organism evidence="6 7">
    <name type="scientific">Carnobacterium maltaromaticum</name>
    <name type="common">Carnobacterium piscicola</name>
    <dbReference type="NCBI Taxonomy" id="2751"/>
    <lineage>
        <taxon>Bacteria</taxon>
        <taxon>Bacillati</taxon>
        <taxon>Bacillota</taxon>
        <taxon>Bacilli</taxon>
        <taxon>Lactobacillales</taxon>
        <taxon>Carnobacteriaceae</taxon>
        <taxon>Carnobacterium</taxon>
    </lineage>
</organism>
<dbReference type="Pfam" id="PF11797">
    <property type="entry name" value="WxLIP_HBD"/>
    <property type="match status" value="1"/>
</dbReference>
<dbReference type="Proteomes" id="UP001290462">
    <property type="component" value="Unassembled WGS sequence"/>
</dbReference>
<gene>
    <name evidence="6" type="ORF">RAK27_11475</name>
</gene>
<evidence type="ECO:0000313" key="6">
    <source>
        <dbReference type="EMBL" id="MDZ5759282.1"/>
    </source>
</evidence>
<evidence type="ECO:0000313" key="7">
    <source>
        <dbReference type="Proteomes" id="UP001290462"/>
    </source>
</evidence>
<dbReference type="EMBL" id="JAVBVO010000003">
    <property type="protein sequence ID" value="MDZ5759282.1"/>
    <property type="molecule type" value="Genomic_DNA"/>
</dbReference>
<feature type="domain" description="WxL Interacting Protein host binding" evidence="5">
    <location>
        <begin position="161"/>
        <end position="297"/>
    </location>
</feature>
<keyword evidence="2" id="KW-0472">Membrane</keyword>
<feature type="signal peptide" evidence="3">
    <location>
        <begin position="1"/>
        <end position="24"/>
    </location>
</feature>
<dbReference type="AlphaFoldDB" id="A0AAW9K6F4"/>
<keyword evidence="3" id="KW-0732">Signal</keyword>
<name>A0AAW9K6F4_CARML</name>